<keyword evidence="3" id="KW-1185">Reference proteome</keyword>
<dbReference type="RefSeq" id="WP_153736553.1">
    <property type="nucleotide sequence ID" value="NZ_WJNG01000007.1"/>
</dbReference>
<reference evidence="2" key="1">
    <citation type="submission" date="2019-11" db="EMBL/GenBank/DDBJ databases">
        <authorList>
            <person name="Li J."/>
        </authorList>
    </citation>
    <scope>NUCLEOTIDE SEQUENCE</scope>
    <source>
        <strain evidence="2">B6B</strain>
    </source>
</reference>
<proteinExistence type="predicted"/>
<keyword evidence="1" id="KW-0472">Membrane</keyword>
<feature type="transmembrane region" description="Helical" evidence="1">
    <location>
        <begin position="6"/>
        <end position="22"/>
    </location>
</feature>
<evidence type="ECO:0000256" key="1">
    <source>
        <dbReference type="SAM" id="Phobius"/>
    </source>
</evidence>
<evidence type="ECO:0000313" key="3">
    <source>
        <dbReference type="Proteomes" id="UP000799092"/>
    </source>
</evidence>
<comment type="caution">
    <text evidence="2">The sequence shown here is derived from an EMBL/GenBank/DDBJ whole genome shotgun (WGS) entry which is preliminary data.</text>
</comment>
<protein>
    <submittedName>
        <fullName evidence="2">Sigma-w pathway protein ysdB</fullName>
    </submittedName>
</protein>
<dbReference type="AlphaFoldDB" id="A0A6A8DIY5"/>
<organism evidence="2 3">
    <name type="scientific">Aquibacillus halophilus</name>
    <dbReference type="NCBI Taxonomy" id="930132"/>
    <lineage>
        <taxon>Bacteria</taxon>
        <taxon>Bacillati</taxon>
        <taxon>Bacillota</taxon>
        <taxon>Bacilli</taxon>
        <taxon>Bacillales</taxon>
        <taxon>Bacillaceae</taxon>
        <taxon>Aquibacillus</taxon>
    </lineage>
</organism>
<name>A0A6A8DIY5_9BACI</name>
<evidence type="ECO:0000313" key="2">
    <source>
        <dbReference type="EMBL" id="MRH42907.1"/>
    </source>
</evidence>
<dbReference type="OrthoDB" id="2735026at2"/>
<gene>
    <name evidence="2" type="ORF">GH741_09430</name>
</gene>
<keyword evidence="1" id="KW-0812">Transmembrane</keyword>
<dbReference type="Proteomes" id="UP000799092">
    <property type="component" value="Unassembled WGS sequence"/>
</dbReference>
<accession>A0A6A8DIY5</accession>
<keyword evidence="1" id="KW-1133">Transmembrane helix</keyword>
<sequence>MIILIFRLLIIIAMIMLLYTAYKYIMNPKRKLEVAKEKKSFYFLDDSDNIKKNLLMTYKGFLFEGEKYLGTTEKSFDVININVHARNPGELKGLERDDLYFLEQEILIRYPHAEIEWKYPINKLVLTKV</sequence>
<dbReference type="EMBL" id="WJNG01000007">
    <property type="protein sequence ID" value="MRH42907.1"/>
    <property type="molecule type" value="Genomic_DNA"/>
</dbReference>